<organism evidence="1 2">
    <name type="scientific">Candidatus Nitrosomaritimum aestuariumsis</name>
    <dbReference type="NCBI Taxonomy" id="3342354"/>
    <lineage>
        <taxon>Archaea</taxon>
        <taxon>Nitrososphaerota</taxon>
        <taxon>Nitrososphaeria</taxon>
        <taxon>Nitrosopumilales</taxon>
        <taxon>Nitrosopumilaceae</taxon>
        <taxon>Candidatus Nitrosomaritimum</taxon>
    </lineage>
</organism>
<comment type="caution">
    <text evidence="1">The sequence shown here is derived from an EMBL/GenBank/DDBJ whole genome shotgun (WGS) entry which is preliminary data.</text>
</comment>
<evidence type="ECO:0000313" key="2">
    <source>
        <dbReference type="Proteomes" id="UP000526786"/>
    </source>
</evidence>
<accession>A0AC60W4N1</accession>
<proteinExistence type="predicted"/>
<dbReference type="Proteomes" id="UP000526786">
    <property type="component" value="Unassembled WGS sequence"/>
</dbReference>
<protein>
    <submittedName>
        <fullName evidence="1">Uncharacterized protein</fullName>
    </submittedName>
</protein>
<reference evidence="1 2" key="1">
    <citation type="journal article" date="2020" name="Appl. Environ. Microbiol.">
        <title>Genomic Characteristics of a Novel Species of Ammonia-Oxidizing Archaea from the Jiulong River Estuary.</title>
        <authorList>
            <person name="Zou D."/>
            <person name="Wan R."/>
            <person name="Han L."/>
            <person name="Xu M.N."/>
            <person name="Liu Y."/>
            <person name="Liu H."/>
            <person name="Kao S.J."/>
            <person name="Li M."/>
        </authorList>
    </citation>
    <scope>NUCLEOTIDE SEQUENCE [LARGE SCALE GENOMIC DNA]</scope>
    <source>
        <strain evidence="1">W2bin3</strain>
    </source>
</reference>
<sequence>MLFEILSDLVSIEDVLLIVKNSSATSEIKTHNLNIKQNEKWITIGNNDDPAHLHINSDMIKSIEFTEERKPERTSFSVRFFDEKHERVIAAFFTKMYDENKNLKHSRKNVFDDLQKKFGSVIQI</sequence>
<evidence type="ECO:0000313" key="1">
    <source>
        <dbReference type="EMBL" id="MBA4454506.1"/>
    </source>
</evidence>
<gene>
    <name evidence="1" type="ORF">H2B05_06145</name>
</gene>
<name>A0AC60W4N1_9ARCH</name>
<dbReference type="EMBL" id="JACENC010000240">
    <property type="protein sequence ID" value="MBA4454506.1"/>
    <property type="molecule type" value="Genomic_DNA"/>
</dbReference>